<reference evidence="2 3" key="1">
    <citation type="submission" date="2018-05" db="EMBL/GenBank/DDBJ databases">
        <title>complete genome sequence of Aquabacterium olei NBRC 110486.</title>
        <authorList>
            <person name="Tang B."/>
            <person name="Chang J."/>
            <person name="Zhang L."/>
            <person name="Yang H."/>
        </authorList>
    </citation>
    <scope>NUCLEOTIDE SEQUENCE [LARGE SCALE GENOMIC DNA]</scope>
    <source>
        <strain evidence="2 3">NBRC 110486</strain>
    </source>
</reference>
<organism evidence="2 3">
    <name type="scientific">Aquabacterium olei</name>
    <dbReference type="NCBI Taxonomy" id="1296669"/>
    <lineage>
        <taxon>Bacteria</taxon>
        <taxon>Pseudomonadati</taxon>
        <taxon>Pseudomonadota</taxon>
        <taxon>Betaproteobacteria</taxon>
        <taxon>Burkholderiales</taxon>
        <taxon>Aquabacterium</taxon>
    </lineage>
</organism>
<name>A0A2U8FVJ8_9BURK</name>
<gene>
    <name evidence="2" type="ORF">DEH84_12990</name>
</gene>
<dbReference type="KEGG" id="aon:DEH84_12990"/>
<keyword evidence="3" id="KW-1185">Reference proteome</keyword>
<evidence type="ECO:0000313" key="3">
    <source>
        <dbReference type="Proteomes" id="UP000244892"/>
    </source>
</evidence>
<proteinExistence type="predicted"/>
<keyword evidence="1" id="KW-0472">Membrane</keyword>
<dbReference type="EMBL" id="CP029210">
    <property type="protein sequence ID" value="AWI54236.1"/>
    <property type="molecule type" value="Genomic_DNA"/>
</dbReference>
<dbReference type="Pfam" id="PF07332">
    <property type="entry name" value="Phage_holin_3_6"/>
    <property type="match status" value="1"/>
</dbReference>
<sequence length="141" mass="14628">MGDTAADSATASGRLTASLRGLLATLMALGHDRLALASIELEEERDRLLATLAWGAAAVVLACFALAFAAVFVTVLFWDTHRLLALGSVTLMLGAAAGLAWWRIRSLWAGRAGLLPATLAELEADRRALMGEMGGAPGAAP</sequence>
<dbReference type="AlphaFoldDB" id="A0A2U8FVJ8"/>
<dbReference type="RefSeq" id="WP_109037232.1">
    <property type="nucleotide sequence ID" value="NZ_CP029210.1"/>
</dbReference>
<accession>A0A2U8FVJ8</accession>
<evidence type="ECO:0000256" key="1">
    <source>
        <dbReference type="SAM" id="Phobius"/>
    </source>
</evidence>
<keyword evidence="1" id="KW-0812">Transmembrane</keyword>
<feature type="transmembrane region" description="Helical" evidence="1">
    <location>
        <begin position="48"/>
        <end position="77"/>
    </location>
</feature>
<protein>
    <recommendedName>
        <fullName evidence="4">Phage holin family protein</fullName>
    </recommendedName>
</protein>
<dbReference type="OrthoDB" id="198068at2"/>
<feature type="transmembrane region" description="Helical" evidence="1">
    <location>
        <begin position="83"/>
        <end position="102"/>
    </location>
</feature>
<evidence type="ECO:0008006" key="4">
    <source>
        <dbReference type="Google" id="ProtNLM"/>
    </source>
</evidence>
<evidence type="ECO:0000313" key="2">
    <source>
        <dbReference type="EMBL" id="AWI54236.1"/>
    </source>
</evidence>
<keyword evidence="1" id="KW-1133">Transmembrane helix</keyword>
<dbReference type="InterPro" id="IPR009937">
    <property type="entry name" value="Phage_holin_3_6"/>
</dbReference>
<dbReference type="Proteomes" id="UP000244892">
    <property type="component" value="Chromosome"/>
</dbReference>